<sequence>MRTEVSESVVVDVPMAKVWHHYDDLEAFRRWAPNVVDVKVIGETRRSLGARMQFTLKFGPFHQKLDETITRYEPPRASSLTGRAPGWTYEMALDLVEEPGGTRATYRCLSDYSRIMRPLVPLLDRMNRRMLGTALAALKSAVERERE</sequence>
<proteinExistence type="predicted"/>
<organism evidence="1 2">
    <name type="scientific">Pendulispora albinea</name>
    <dbReference type="NCBI Taxonomy" id="2741071"/>
    <lineage>
        <taxon>Bacteria</taxon>
        <taxon>Pseudomonadati</taxon>
        <taxon>Myxococcota</taxon>
        <taxon>Myxococcia</taxon>
        <taxon>Myxococcales</taxon>
        <taxon>Sorangiineae</taxon>
        <taxon>Pendulisporaceae</taxon>
        <taxon>Pendulispora</taxon>
    </lineage>
</organism>
<dbReference type="Proteomes" id="UP001370348">
    <property type="component" value="Chromosome"/>
</dbReference>
<reference evidence="1 2" key="1">
    <citation type="submission" date="2021-12" db="EMBL/GenBank/DDBJ databases">
        <title>Discovery of the Pendulisporaceae a myxobacterial family with distinct sporulation behavior and unique specialized metabolism.</title>
        <authorList>
            <person name="Garcia R."/>
            <person name="Popoff A."/>
            <person name="Bader C.D."/>
            <person name="Loehr J."/>
            <person name="Walesch S."/>
            <person name="Walt C."/>
            <person name="Boldt J."/>
            <person name="Bunk B."/>
            <person name="Haeckl F.J.F.P.J."/>
            <person name="Gunesch A.P."/>
            <person name="Birkelbach J."/>
            <person name="Nuebel U."/>
            <person name="Pietschmann T."/>
            <person name="Bach T."/>
            <person name="Mueller R."/>
        </authorList>
    </citation>
    <scope>NUCLEOTIDE SEQUENCE [LARGE SCALE GENOMIC DNA]</scope>
    <source>
        <strain evidence="1 2">MSr11954</strain>
    </source>
</reference>
<evidence type="ECO:0000313" key="1">
    <source>
        <dbReference type="EMBL" id="WXB19937.1"/>
    </source>
</evidence>
<dbReference type="SUPFAM" id="SSF55961">
    <property type="entry name" value="Bet v1-like"/>
    <property type="match status" value="1"/>
</dbReference>
<dbReference type="Pfam" id="PF10604">
    <property type="entry name" value="Polyketide_cyc2"/>
    <property type="match status" value="1"/>
</dbReference>
<protein>
    <submittedName>
        <fullName evidence="1">SRPBCC family protein</fullName>
    </submittedName>
</protein>
<dbReference type="InterPro" id="IPR019587">
    <property type="entry name" value="Polyketide_cyclase/dehydratase"/>
</dbReference>
<keyword evidence="2" id="KW-1185">Reference proteome</keyword>
<dbReference type="InterPro" id="IPR023393">
    <property type="entry name" value="START-like_dom_sf"/>
</dbReference>
<evidence type="ECO:0000313" key="2">
    <source>
        <dbReference type="Proteomes" id="UP001370348"/>
    </source>
</evidence>
<dbReference type="Gene3D" id="3.30.530.20">
    <property type="match status" value="1"/>
</dbReference>
<dbReference type="EMBL" id="CP089984">
    <property type="protein sequence ID" value="WXB19937.1"/>
    <property type="molecule type" value="Genomic_DNA"/>
</dbReference>
<name>A0ABZ2MBM9_9BACT</name>
<gene>
    <name evidence="1" type="ORF">LZC94_22280</name>
</gene>
<accession>A0ABZ2MBM9</accession>
<dbReference type="RefSeq" id="WP_394829536.1">
    <property type="nucleotide sequence ID" value="NZ_CP089984.1"/>
</dbReference>